<keyword evidence="1" id="KW-0812">Transmembrane</keyword>
<protein>
    <submittedName>
        <fullName evidence="2">Putative tetratricopeptide-like helical domain-containing protein</fullName>
    </submittedName>
</protein>
<dbReference type="PANTHER" id="PTHR36350:SF2">
    <property type="entry name" value="PROTEIN, PUTATIVE-RELATED"/>
    <property type="match status" value="1"/>
</dbReference>
<keyword evidence="3" id="KW-1185">Reference proteome</keyword>
<reference evidence="2 3" key="1">
    <citation type="journal article" date="2018" name="Nat. Genet.">
        <title>The Rosa genome provides new insights in the design of modern roses.</title>
        <authorList>
            <person name="Bendahmane M."/>
        </authorList>
    </citation>
    <scope>NUCLEOTIDE SEQUENCE [LARGE SCALE GENOMIC DNA]</scope>
    <source>
        <strain evidence="3">cv. Old Blush</strain>
    </source>
</reference>
<evidence type="ECO:0000313" key="2">
    <source>
        <dbReference type="EMBL" id="PRQ29463.1"/>
    </source>
</evidence>
<dbReference type="OMA" id="AWSEYST"/>
<dbReference type="OrthoDB" id="1398107at2759"/>
<sequence>MDSALRLHRSALRIPSTTSRAAGLARPYSSFRPSSLSLFSKASTYRTLSRDTFSCPVICALNKPSPPSPNYYKDNGKKIVIVVGGASVVLACVLGVINNNFNFSPTAMAGSRDSSKQESAVGPVVNRPSDVLDSLLKVNRHIATSKSTWRIRTPQLYVPPEPKDYNPDNLKITVAELIKSGKCDVAETQLRSLCRTGGEVGNDVEMNLVLVLIFQGKYEEALERGCLSGGPMVESDGRVHFYKAIIYTMLGRDDEAKTSWNRFLESYSNPLSQLDYSEVVTPKSRRPPR</sequence>
<evidence type="ECO:0000256" key="1">
    <source>
        <dbReference type="SAM" id="Phobius"/>
    </source>
</evidence>
<gene>
    <name evidence="2" type="ORF">RchiOBHm_Chr5g0014161</name>
</gene>
<proteinExistence type="predicted"/>
<evidence type="ECO:0000313" key="3">
    <source>
        <dbReference type="Proteomes" id="UP000238479"/>
    </source>
</evidence>
<dbReference type="AlphaFoldDB" id="A0A2P6Q5L0"/>
<organism evidence="2 3">
    <name type="scientific">Rosa chinensis</name>
    <name type="common">China rose</name>
    <dbReference type="NCBI Taxonomy" id="74649"/>
    <lineage>
        <taxon>Eukaryota</taxon>
        <taxon>Viridiplantae</taxon>
        <taxon>Streptophyta</taxon>
        <taxon>Embryophyta</taxon>
        <taxon>Tracheophyta</taxon>
        <taxon>Spermatophyta</taxon>
        <taxon>Magnoliopsida</taxon>
        <taxon>eudicotyledons</taxon>
        <taxon>Gunneridae</taxon>
        <taxon>Pentapetalae</taxon>
        <taxon>rosids</taxon>
        <taxon>fabids</taxon>
        <taxon>Rosales</taxon>
        <taxon>Rosaceae</taxon>
        <taxon>Rosoideae</taxon>
        <taxon>Rosoideae incertae sedis</taxon>
        <taxon>Rosa</taxon>
    </lineage>
</organism>
<comment type="caution">
    <text evidence="2">The sequence shown here is derived from an EMBL/GenBank/DDBJ whole genome shotgun (WGS) entry which is preliminary data.</text>
</comment>
<dbReference type="InterPro" id="IPR011990">
    <property type="entry name" value="TPR-like_helical_dom_sf"/>
</dbReference>
<dbReference type="Proteomes" id="UP000238479">
    <property type="component" value="Chromosome 5"/>
</dbReference>
<dbReference type="SUPFAM" id="SSF48452">
    <property type="entry name" value="TPR-like"/>
    <property type="match status" value="1"/>
</dbReference>
<dbReference type="Gramene" id="PRQ29463">
    <property type="protein sequence ID" value="PRQ29463"/>
    <property type="gene ID" value="RchiOBHm_Chr5g0014161"/>
</dbReference>
<dbReference type="PANTHER" id="PTHR36350">
    <property type="entry name" value="TRANSMEMBRANE PROTEIN"/>
    <property type="match status" value="1"/>
</dbReference>
<name>A0A2P6Q5L0_ROSCH</name>
<feature type="transmembrane region" description="Helical" evidence="1">
    <location>
        <begin position="79"/>
        <end position="97"/>
    </location>
</feature>
<dbReference type="Gene3D" id="1.25.40.10">
    <property type="entry name" value="Tetratricopeptide repeat domain"/>
    <property type="match status" value="1"/>
</dbReference>
<accession>A0A2P6Q5L0</accession>
<keyword evidence="1" id="KW-1133">Transmembrane helix</keyword>
<dbReference type="EMBL" id="PDCK01000043">
    <property type="protein sequence ID" value="PRQ29463.1"/>
    <property type="molecule type" value="Genomic_DNA"/>
</dbReference>
<keyword evidence="1" id="KW-0472">Membrane</keyword>